<dbReference type="AlphaFoldDB" id="A0A7W7IX20"/>
<dbReference type="PANTHER" id="PTHR35532">
    <property type="entry name" value="SIMILAR TO POLYHYDROXYALKANOATE DEPOLYMERASE"/>
    <property type="match status" value="1"/>
</dbReference>
<dbReference type="Pfam" id="PF06452">
    <property type="entry name" value="CBM9_1"/>
    <property type="match status" value="1"/>
</dbReference>
<dbReference type="GO" id="GO:0004553">
    <property type="term" value="F:hydrolase activity, hydrolyzing O-glycosyl compounds"/>
    <property type="evidence" value="ECO:0007669"/>
    <property type="project" value="InterPro"/>
</dbReference>
<keyword evidence="4" id="KW-1185">Reference proteome</keyword>
<reference evidence="3 4" key="1">
    <citation type="submission" date="2020-08" db="EMBL/GenBank/DDBJ databases">
        <title>Functional genomics of gut bacteria from endangered species of beetles.</title>
        <authorList>
            <person name="Carlos-Shanley C."/>
        </authorList>
    </citation>
    <scope>NUCLEOTIDE SEQUENCE [LARGE SCALE GENOMIC DNA]</scope>
    <source>
        <strain evidence="3 4">S00142</strain>
    </source>
</reference>
<feature type="chain" id="PRO_5031110600" description="Carbohydrate-binding domain-containing protein" evidence="1">
    <location>
        <begin position="22"/>
        <end position="355"/>
    </location>
</feature>
<accession>A0A7W7IX20</accession>
<organism evidence="3 4">
    <name type="scientific">Flavobacterium nitrogenifigens</name>
    <dbReference type="NCBI Taxonomy" id="1617283"/>
    <lineage>
        <taxon>Bacteria</taxon>
        <taxon>Pseudomonadati</taxon>
        <taxon>Bacteroidota</taxon>
        <taxon>Flavobacteriia</taxon>
        <taxon>Flavobacteriales</taxon>
        <taxon>Flavobacteriaceae</taxon>
        <taxon>Flavobacterium</taxon>
    </lineage>
</organism>
<proteinExistence type="predicted"/>
<evidence type="ECO:0000313" key="4">
    <source>
        <dbReference type="Proteomes" id="UP000561681"/>
    </source>
</evidence>
<gene>
    <name evidence="3" type="ORF">HNP37_002257</name>
</gene>
<evidence type="ECO:0000259" key="2">
    <source>
        <dbReference type="Pfam" id="PF06452"/>
    </source>
</evidence>
<keyword evidence="1" id="KW-0732">Signal</keyword>
<dbReference type="Gene3D" id="2.60.40.1190">
    <property type="match status" value="1"/>
</dbReference>
<dbReference type="SUPFAM" id="SSF49344">
    <property type="entry name" value="CBD9-like"/>
    <property type="match status" value="1"/>
</dbReference>
<dbReference type="Proteomes" id="UP000561681">
    <property type="component" value="Unassembled WGS sequence"/>
</dbReference>
<protein>
    <recommendedName>
        <fullName evidence="2">Carbohydrate-binding domain-containing protein</fullName>
    </recommendedName>
</protein>
<dbReference type="PANTHER" id="PTHR35532:SF5">
    <property type="entry name" value="CARBOHYDRATE-BINDING DOMAIN-CONTAINING PROTEIN"/>
    <property type="match status" value="1"/>
</dbReference>
<evidence type="ECO:0000256" key="1">
    <source>
        <dbReference type="SAM" id="SignalP"/>
    </source>
</evidence>
<feature type="signal peptide" evidence="1">
    <location>
        <begin position="1"/>
        <end position="21"/>
    </location>
</feature>
<dbReference type="InterPro" id="IPR010502">
    <property type="entry name" value="Carb-bd_dom_fam9"/>
</dbReference>
<sequence length="355" mass="41573">MHSRSNLLSLAVFFVGLMSYAQSEKPVTPKSYIAYKTSSEIVIDGDGADKAWEKASWTTPFVDIEGVETPKYKTQVKMLWDDKYYYILAKMEEPHVWANLKQRDTIIFYNNDFEVFIDPDNDTHNYYELEINALNTAWDLFINKPYREKNTVLNDWNIDGLKSAVKVDGTLNNASDTDKGWTLEIAIPWSVYKTSYFDNIVPKDKFWRVNFSRVNWQHSVVDGKYERKKDSEGKFLPEYNWVWSPMGVINMHEPEKWAYVYFSSKESEDTFTISQDEKVKWELYTLFRAQKRYFDKNKSWAKSMQSISSKNIVVDGKTLKPILENHLTGFNISVKSPFSNKTLIIKEDGKIITNE</sequence>
<comment type="caution">
    <text evidence="3">The sequence shown here is derived from an EMBL/GenBank/DDBJ whole genome shotgun (WGS) entry which is preliminary data.</text>
</comment>
<dbReference type="GO" id="GO:0030246">
    <property type="term" value="F:carbohydrate binding"/>
    <property type="evidence" value="ECO:0007669"/>
    <property type="project" value="InterPro"/>
</dbReference>
<dbReference type="RefSeq" id="WP_184161540.1">
    <property type="nucleotide sequence ID" value="NZ_JACHLD010000003.1"/>
</dbReference>
<evidence type="ECO:0000313" key="3">
    <source>
        <dbReference type="EMBL" id="MBB4802184.1"/>
    </source>
</evidence>
<feature type="domain" description="Carbohydrate-binding" evidence="2">
    <location>
        <begin position="43"/>
        <end position="192"/>
    </location>
</feature>
<name>A0A7W7IX20_9FLAO</name>
<dbReference type="GO" id="GO:0016052">
    <property type="term" value="P:carbohydrate catabolic process"/>
    <property type="evidence" value="ECO:0007669"/>
    <property type="project" value="InterPro"/>
</dbReference>
<dbReference type="CDD" id="cd09620">
    <property type="entry name" value="CBM9_like_3"/>
    <property type="match status" value="1"/>
</dbReference>
<dbReference type="EMBL" id="JACHLD010000003">
    <property type="protein sequence ID" value="MBB4802184.1"/>
    <property type="molecule type" value="Genomic_DNA"/>
</dbReference>